<organism evidence="6">
    <name type="scientific">Ananas comosus var. bracteatus</name>
    <name type="common">red pineapple</name>
    <dbReference type="NCBI Taxonomy" id="296719"/>
    <lineage>
        <taxon>Eukaryota</taxon>
        <taxon>Viridiplantae</taxon>
        <taxon>Streptophyta</taxon>
        <taxon>Embryophyta</taxon>
        <taxon>Tracheophyta</taxon>
        <taxon>Spermatophyta</taxon>
        <taxon>Magnoliopsida</taxon>
        <taxon>Liliopsida</taxon>
        <taxon>Poales</taxon>
        <taxon>Bromeliaceae</taxon>
        <taxon>Bromelioideae</taxon>
        <taxon>Ananas</taxon>
    </lineage>
</organism>
<dbReference type="Gene3D" id="1.25.40.10">
    <property type="entry name" value="Tetratricopeptide repeat domain"/>
    <property type="match status" value="5"/>
</dbReference>
<dbReference type="PANTHER" id="PTHR47447">
    <property type="entry name" value="OS03G0856100 PROTEIN"/>
    <property type="match status" value="1"/>
</dbReference>
<evidence type="ECO:0000256" key="4">
    <source>
        <dbReference type="PROSITE-ProRule" id="PRU00708"/>
    </source>
</evidence>
<protein>
    <recommendedName>
        <fullName evidence="5">Pentatricopeptide repeat-containing protein-mitochondrial domain-containing protein</fullName>
    </recommendedName>
</protein>
<reference evidence="6" key="1">
    <citation type="submission" date="2020-07" db="EMBL/GenBank/DDBJ databases">
        <authorList>
            <person name="Lin J."/>
        </authorList>
    </citation>
    <scope>NUCLEOTIDE SEQUENCE</scope>
</reference>
<name>A0A6V7Q4N7_ANACO</name>
<dbReference type="PANTHER" id="PTHR47447:SF17">
    <property type="entry name" value="OS12G0638900 PROTEIN"/>
    <property type="match status" value="1"/>
</dbReference>
<dbReference type="Pfam" id="PF13041">
    <property type="entry name" value="PPR_2"/>
    <property type="match status" value="1"/>
</dbReference>
<dbReference type="Pfam" id="PF01535">
    <property type="entry name" value="PPR"/>
    <property type="match status" value="2"/>
</dbReference>
<dbReference type="Pfam" id="PF23276">
    <property type="entry name" value="TPR_24"/>
    <property type="match status" value="2"/>
</dbReference>
<keyword evidence="2" id="KW-0677">Repeat</keyword>
<evidence type="ECO:0000256" key="3">
    <source>
        <dbReference type="ARBA" id="ARBA00022946"/>
    </source>
</evidence>
<evidence type="ECO:0000256" key="2">
    <source>
        <dbReference type="ARBA" id="ARBA00022737"/>
    </source>
</evidence>
<feature type="repeat" description="PPR" evidence="4">
    <location>
        <begin position="364"/>
        <end position="398"/>
    </location>
</feature>
<dbReference type="PROSITE" id="PS51375">
    <property type="entry name" value="PPR"/>
    <property type="match status" value="7"/>
</dbReference>
<evidence type="ECO:0000259" key="5">
    <source>
        <dbReference type="Pfam" id="PF23276"/>
    </source>
</evidence>
<feature type="domain" description="Pentatricopeptide repeat-containing protein-mitochondrial" evidence="5">
    <location>
        <begin position="369"/>
        <end position="496"/>
    </location>
</feature>
<feature type="repeat" description="PPR" evidence="4">
    <location>
        <begin position="470"/>
        <end position="504"/>
    </location>
</feature>
<keyword evidence="3" id="KW-0809">Transit peptide</keyword>
<sequence length="592" mass="66745">MAVLVRGCCTNCDLYHQITLQSYSINRRREPNVPFFQQKFELVGKKSRRVLVINKLNSNSGSLNRDSAWVCKVASFCCESGVTNKEEAVNMRIWSQEDEFSADIYEEDQLALITPIDREELSGEPKNRLLAPDSKKQVANPETKLHFLEERDEELLSKRLLHLSRSNKVRSALELYMSMEASGLQPNAHACNSLLSCLVRNGTLTGALKVFEIMRKNETASGHAYSLMLKAVANDQGFDAAVEVFSKLEEEAASKKNFDVIVFNTMISVTGRAKNWVETERIWRKLSSAAISGTSTTYGLLVSTFVQCGQTELALSAYHEMLQNGLEPSEDIMKAIIASCTKEGKWELGLSTFRRMLNCGIKPNIIVFNSIINCLGKAGEDGLAFHVYYLLKSSGLKADEYTWSALLTALYRSSRHSDALKLLQGIKKEDGSKLNEQHYNIALMACQRLGLWERGLQLLWQMEKSGVQISVVSYNHAISACEVAREPKVALEIYRRMIHRRCSPDTFTYLSLIRACVWGSLWNEVEEILECVSPDSSLYNALIHGFCLRGKIILAKKLYNKMQNLGLKPDGKTRALMLQHLPSNKVQRRRAV</sequence>
<dbReference type="InterPro" id="IPR057027">
    <property type="entry name" value="TPR_mt"/>
</dbReference>
<dbReference type="InterPro" id="IPR011990">
    <property type="entry name" value="TPR-like_helical_dom_sf"/>
</dbReference>
<feature type="domain" description="Pentatricopeptide repeat-containing protein-mitochondrial" evidence="5">
    <location>
        <begin position="172"/>
        <end position="277"/>
    </location>
</feature>
<dbReference type="NCBIfam" id="TIGR00756">
    <property type="entry name" value="PPR"/>
    <property type="match status" value="6"/>
</dbReference>
<gene>
    <name evidence="6" type="ORF">CB5_LOCUS21117</name>
</gene>
<feature type="repeat" description="PPR" evidence="4">
    <location>
        <begin position="294"/>
        <end position="328"/>
    </location>
</feature>
<feature type="repeat" description="PPR" evidence="4">
    <location>
        <begin position="187"/>
        <end position="221"/>
    </location>
</feature>
<evidence type="ECO:0000256" key="1">
    <source>
        <dbReference type="ARBA" id="ARBA00007626"/>
    </source>
</evidence>
<dbReference type="EMBL" id="LR862132">
    <property type="protein sequence ID" value="CAD1837906.1"/>
    <property type="molecule type" value="Genomic_DNA"/>
</dbReference>
<feature type="repeat" description="PPR" evidence="4">
    <location>
        <begin position="329"/>
        <end position="363"/>
    </location>
</feature>
<comment type="similarity">
    <text evidence="1">Belongs to the PPR family. P subfamily.</text>
</comment>
<dbReference type="AlphaFoldDB" id="A0A6V7Q4N7"/>
<feature type="repeat" description="PPR" evidence="4">
    <location>
        <begin position="535"/>
        <end position="569"/>
    </location>
</feature>
<evidence type="ECO:0000313" key="6">
    <source>
        <dbReference type="EMBL" id="CAD1837906.1"/>
    </source>
</evidence>
<proteinExistence type="inferred from homology"/>
<accession>A0A6V7Q4N7</accession>
<feature type="repeat" description="PPR" evidence="4">
    <location>
        <begin position="435"/>
        <end position="469"/>
    </location>
</feature>
<dbReference type="InterPro" id="IPR002885">
    <property type="entry name" value="PPR_rpt"/>
</dbReference>